<accession>A0A0C9XUS5</accession>
<evidence type="ECO:0000313" key="2">
    <source>
        <dbReference type="Proteomes" id="UP000054477"/>
    </source>
</evidence>
<reference evidence="2" key="2">
    <citation type="submission" date="2015-01" db="EMBL/GenBank/DDBJ databases">
        <title>Evolutionary Origins and Diversification of the Mycorrhizal Mutualists.</title>
        <authorList>
            <consortium name="DOE Joint Genome Institute"/>
            <consortium name="Mycorrhizal Genomics Consortium"/>
            <person name="Kohler A."/>
            <person name="Kuo A."/>
            <person name="Nagy L.G."/>
            <person name="Floudas D."/>
            <person name="Copeland A."/>
            <person name="Barry K.W."/>
            <person name="Cichocki N."/>
            <person name="Veneault-Fourrey C."/>
            <person name="LaButti K."/>
            <person name="Lindquist E.A."/>
            <person name="Lipzen A."/>
            <person name="Lundell T."/>
            <person name="Morin E."/>
            <person name="Murat C."/>
            <person name="Riley R."/>
            <person name="Ohm R."/>
            <person name="Sun H."/>
            <person name="Tunlid A."/>
            <person name="Henrissat B."/>
            <person name="Grigoriev I.V."/>
            <person name="Hibbett D.S."/>
            <person name="Martin F."/>
        </authorList>
    </citation>
    <scope>NUCLEOTIDE SEQUENCE [LARGE SCALE GENOMIC DNA]</scope>
    <source>
        <strain evidence="2">LaAM-08-1</strain>
    </source>
</reference>
<gene>
    <name evidence="1" type="ORF">K443DRAFT_533607</name>
</gene>
<name>A0A0C9XUS5_9AGAR</name>
<dbReference type="AlphaFoldDB" id="A0A0C9XUS5"/>
<proteinExistence type="predicted"/>
<sequence>MQHRSNVPSGSSFFYLIFDFDFRSDYMSLKSQSPNFFHHTLAVLNFQAKPASTHPAHPSGQHQMTRVPAVTLLLCDSNVLRVGSPRFAHHEFALDFEVVHT</sequence>
<dbReference type="Proteomes" id="UP000054477">
    <property type="component" value="Unassembled WGS sequence"/>
</dbReference>
<evidence type="ECO:0000313" key="1">
    <source>
        <dbReference type="EMBL" id="KIK08771.1"/>
    </source>
</evidence>
<keyword evidence="2" id="KW-1185">Reference proteome</keyword>
<organism evidence="1 2">
    <name type="scientific">Laccaria amethystina LaAM-08-1</name>
    <dbReference type="NCBI Taxonomy" id="1095629"/>
    <lineage>
        <taxon>Eukaryota</taxon>
        <taxon>Fungi</taxon>
        <taxon>Dikarya</taxon>
        <taxon>Basidiomycota</taxon>
        <taxon>Agaricomycotina</taxon>
        <taxon>Agaricomycetes</taxon>
        <taxon>Agaricomycetidae</taxon>
        <taxon>Agaricales</taxon>
        <taxon>Agaricineae</taxon>
        <taxon>Hydnangiaceae</taxon>
        <taxon>Laccaria</taxon>
    </lineage>
</organism>
<dbReference type="HOGENOM" id="CLU_2292168_0_0_1"/>
<protein>
    <submittedName>
        <fullName evidence="1">Uncharacterized protein</fullName>
    </submittedName>
</protein>
<reference evidence="1 2" key="1">
    <citation type="submission" date="2014-04" db="EMBL/GenBank/DDBJ databases">
        <authorList>
            <consortium name="DOE Joint Genome Institute"/>
            <person name="Kuo A."/>
            <person name="Kohler A."/>
            <person name="Nagy L.G."/>
            <person name="Floudas D."/>
            <person name="Copeland A."/>
            <person name="Barry K.W."/>
            <person name="Cichocki N."/>
            <person name="Veneault-Fourrey C."/>
            <person name="LaButti K."/>
            <person name="Lindquist E.A."/>
            <person name="Lipzen A."/>
            <person name="Lundell T."/>
            <person name="Morin E."/>
            <person name="Murat C."/>
            <person name="Sun H."/>
            <person name="Tunlid A."/>
            <person name="Henrissat B."/>
            <person name="Grigoriev I.V."/>
            <person name="Hibbett D.S."/>
            <person name="Martin F."/>
            <person name="Nordberg H.P."/>
            <person name="Cantor M.N."/>
            <person name="Hua S.X."/>
        </authorList>
    </citation>
    <scope>NUCLEOTIDE SEQUENCE [LARGE SCALE GENOMIC DNA]</scope>
    <source>
        <strain evidence="1 2">LaAM-08-1</strain>
    </source>
</reference>
<dbReference type="EMBL" id="KN838541">
    <property type="protein sequence ID" value="KIK08771.1"/>
    <property type="molecule type" value="Genomic_DNA"/>
</dbReference>